<evidence type="ECO:0000256" key="3">
    <source>
        <dbReference type="ARBA" id="ARBA00023006"/>
    </source>
</evidence>
<dbReference type="OrthoDB" id="10259639at2759"/>
<dbReference type="GO" id="GO:0019901">
    <property type="term" value="F:protein kinase binding"/>
    <property type="evidence" value="ECO:0007669"/>
    <property type="project" value="TreeGrafter"/>
</dbReference>
<dbReference type="PANTHER" id="PTHR13292">
    <property type="entry name" value="AUTOPHAGY-RELATED PROTEIN 101"/>
    <property type="match status" value="1"/>
</dbReference>
<evidence type="ECO:0000256" key="1">
    <source>
        <dbReference type="ARBA" id="ARBA00007130"/>
    </source>
</evidence>
<dbReference type="KEGG" id="cmt:CCM_02647"/>
<evidence type="ECO:0000313" key="6">
    <source>
        <dbReference type="Proteomes" id="UP000001610"/>
    </source>
</evidence>
<keyword evidence="3" id="KW-0072">Autophagy</keyword>
<feature type="region of interest" description="Disordered" evidence="4">
    <location>
        <begin position="222"/>
        <end position="259"/>
    </location>
</feature>
<dbReference type="Proteomes" id="UP000001610">
    <property type="component" value="Unassembled WGS sequence"/>
</dbReference>
<dbReference type="AlphaFoldDB" id="G3JAW3"/>
<protein>
    <recommendedName>
        <fullName evidence="2">Autophagy-related protein 101</fullName>
    </recommendedName>
</protein>
<evidence type="ECO:0000313" key="5">
    <source>
        <dbReference type="EMBL" id="EGX94376.1"/>
    </source>
</evidence>
<proteinExistence type="inferred from homology"/>
<dbReference type="STRING" id="983644.G3JAW3"/>
<evidence type="ECO:0000256" key="4">
    <source>
        <dbReference type="SAM" id="MobiDB-lite"/>
    </source>
</evidence>
<feature type="compositionally biased region" description="Low complexity" evidence="4">
    <location>
        <begin position="231"/>
        <end position="246"/>
    </location>
</feature>
<organism evidence="5 6">
    <name type="scientific">Cordyceps militaris (strain CM01)</name>
    <name type="common">Caterpillar fungus</name>
    <dbReference type="NCBI Taxonomy" id="983644"/>
    <lineage>
        <taxon>Eukaryota</taxon>
        <taxon>Fungi</taxon>
        <taxon>Dikarya</taxon>
        <taxon>Ascomycota</taxon>
        <taxon>Pezizomycotina</taxon>
        <taxon>Sordariomycetes</taxon>
        <taxon>Hypocreomycetidae</taxon>
        <taxon>Hypocreales</taxon>
        <taxon>Cordycipitaceae</taxon>
        <taxon>Cordyceps</taxon>
    </lineage>
</organism>
<gene>
    <name evidence="5" type="ORF">CCM_02647</name>
</gene>
<dbReference type="PANTHER" id="PTHR13292:SF0">
    <property type="entry name" value="AUTOPHAGY-RELATED PROTEIN 101"/>
    <property type="match status" value="1"/>
</dbReference>
<accession>G3JAW3</accession>
<dbReference type="RefSeq" id="XP_006667862.1">
    <property type="nucleotide sequence ID" value="XM_006667799.1"/>
</dbReference>
<dbReference type="Pfam" id="PF07855">
    <property type="entry name" value="ATG101"/>
    <property type="match status" value="1"/>
</dbReference>
<evidence type="ECO:0000256" key="2">
    <source>
        <dbReference type="ARBA" id="ARBA00018874"/>
    </source>
</evidence>
<sequence length="370" mass="41807">MAEYVTSPKLPNLGHQAEYDVRRRAADCHHLHLIPLKPPSLPFSPPPPPLQACFSQFYRLSKSLLSTIPRILQSNCPLTVQFNRPPHAGNFFNGQAHRFLRSRHFTGRVFLPLPSLATPPGRSLARFFFFLNPPPPLPLRRHRRPQSMDTATAEPPEFILDVFADPRSVRDVVRAILHTIFFNRFFPSVHPSTRDVLDLTLPYVDDDELATMIEQRAAALERQLDAERHSSSSSSSSSPLSAASASPRHHYNTTAVTSSSASGARGQISVRFFEKRRKKAWLARGDDEVCWECWTVKVTVAEPRTESERAKVRRAMEQTLLTTAMKIVTFANTHKDHIPPITTQGGNPFPCKISIEQKESTGWAARMRIY</sequence>
<comment type="similarity">
    <text evidence="1">Belongs to the ATG101 family.</text>
</comment>
<dbReference type="HOGENOM" id="CLU_748061_0_0_1"/>
<dbReference type="GO" id="GO:1990316">
    <property type="term" value="C:Atg1/ULK1 kinase complex"/>
    <property type="evidence" value="ECO:0007669"/>
    <property type="project" value="TreeGrafter"/>
</dbReference>
<dbReference type="InterPro" id="IPR012445">
    <property type="entry name" value="ATG101"/>
</dbReference>
<dbReference type="GO" id="GO:0000045">
    <property type="term" value="P:autophagosome assembly"/>
    <property type="evidence" value="ECO:0007669"/>
    <property type="project" value="TreeGrafter"/>
</dbReference>
<dbReference type="GeneID" id="18164674"/>
<dbReference type="eggNOG" id="KOG4493">
    <property type="taxonomic scope" value="Eukaryota"/>
</dbReference>
<dbReference type="EMBL" id="JH126400">
    <property type="protein sequence ID" value="EGX94376.1"/>
    <property type="molecule type" value="Genomic_DNA"/>
</dbReference>
<keyword evidence="6" id="KW-1185">Reference proteome</keyword>
<name>G3JAW3_CORMM</name>
<dbReference type="InParanoid" id="G3JAW3"/>
<reference evidence="5 6" key="1">
    <citation type="journal article" date="2011" name="Genome Biol.">
        <title>Genome sequence of the insect pathogenic fungus Cordyceps militaris, a valued traditional Chinese medicine.</title>
        <authorList>
            <person name="Zheng P."/>
            <person name="Xia Y."/>
            <person name="Xiao G."/>
            <person name="Xiong C."/>
            <person name="Hu X."/>
            <person name="Zhang S."/>
            <person name="Zheng H."/>
            <person name="Huang Y."/>
            <person name="Zhou Y."/>
            <person name="Wang S."/>
            <person name="Zhao G.P."/>
            <person name="Liu X."/>
            <person name="St Leger R.J."/>
            <person name="Wang C."/>
        </authorList>
    </citation>
    <scope>NUCLEOTIDE SEQUENCE [LARGE SCALE GENOMIC DNA]</scope>
    <source>
        <strain evidence="5 6">CM01</strain>
    </source>
</reference>
<dbReference type="VEuPathDB" id="FungiDB:CCM_02647"/>
<dbReference type="GO" id="GO:0000407">
    <property type="term" value="C:phagophore assembly site"/>
    <property type="evidence" value="ECO:0007669"/>
    <property type="project" value="TreeGrafter"/>
</dbReference>